<organism evidence="1 2">
    <name type="scientific">Mya arenaria</name>
    <name type="common">Soft-shell clam</name>
    <dbReference type="NCBI Taxonomy" id="6604"/>
    <lineage>
        <taxon>Eukaryota</taxon>
        <taxon>Metazoa</taxon>
        <taxon>Spiralia</taxon>
        <taxon>Lophotrochozoa</taxon>
        <taxon>Mollusca</taxon>
        <taxon>Bivalvia</taxon>
        <taxon>Autobranchia</taxon>
        <taxon>Heteroconchia</taxon>
        <taxon>Euheterodonta</taxon>
        <taxon>Imparidentia</taxon>
        <taxon>Neoheterodontei</taxon>
        <taxon>Myida</taxon>
        <taxon>Myoidea</taxon>
        <taxon>Myidae</taxon>
        <taxon>Mya</taxon>
    </lineage>
</organism>
<protein>
    <submittedName>
        <fullName evidence="1">Uncharacterized protein</fullName>
    </submittedName>
</protein>
<evidence type="ECO:0000313" key="1">
    <source>
        <dbReference type="EMBL" id="WAR01797.1"/>
    </source>
</evidence>
<reference evidence="1" key="1">
    <citation type="submission" date="2022-11" db="EMBL/GenBank/DDBJ databases">
        <title>Centuries of genome instability and evolution in soft-shell clam transmissible cancer (bioRxiv).</title>
        <authorList>
            <person name="Hart S.F.M."/>
            <person name="Yonemitsu M.A."/>
            <person name="Giersch R.M."/>
            <person name="Beal B.F."/>
            <person name="Arriagada G."/>
            <person name="Davis B.W."/>
            <person name="Ostrander E.A."/>
            <person name="Goff S.P."/>
            <person name="Metzger M.J."/>
        </authorList>
    </citation>
    <scope>NUCLEOTIDE SEQUENCE</scope>
    <source>
        <strain evidence="1">MELC-2E11</strain>
        <tissue evidence="1">Siphon/mantle</tissue>
    </source>
</reference>
<gene>
    <name evidence="1" type="ORF">MAR_008355</name>
</gene>
<evidence type="ECO:0000313" key="2">
    <source>
        <dbReference type="Proteomes" id="UP001164746"/>
    </source>
</evidence>
<keyword evidence="2" id="KW-1185">Reference proteome</keyword>
<accession>A0ABY7DYW5</accession>
<name>A0ABY7DYW5_MYAAR</name>
<dbReference type="Proteomes" id="UP001164746">
    <property type="component" value="Chromosome 4"/>
</dbReference>
<sequence>MKSSGIKGEKVRKRLSFSNVAPLENRKRTVSPNSLKGKTTVAFSRVRDSTKCEEAKVQSQIFTDYLANLHQKYVAEHPDNKMSISIFKGTID</sequence>
<dbReference type="EMBL" id="CP111015">
    <property type="protein sequence ID" value="WAR01797.1"/>
    <property type="molecule type" value="Genomic_DNA"/>
</dbReference>
<proteinExistence type="predicted"/>